<dbReference type="AlphaFoldDB" id="A0A6J4K238"/>
<feature type="non-terminal residue" evidence="1">
    <location>
        <position position="37"/>
    </location>
</feature>
<name>A0A6J4K238_9CHLR</name>
<reference evidence="1" key="1">
    <citation type="submission" date="2020-02" db="EMBL/GenBank/DDBJ databases">
        <authorList>
            <person name="Meier V. D."/>
        </authorList>
    </citation>
    <scope>NUCLEOTIDE SEQUENCE</scope>
    <source>
        <strain evidence="1">AVDCRST_MAG93</strain>
    </source>
</reference>
<protein>
    <submittedName>
        <fullName evidence="1">Uncharacterized protein</fullName>
    </submittedName>
</protein>
<dbReference type="EMBL" id="CADCTR010001376">
    <property type="protein sequence ID" value="CAA9293271.1"/>
    <property type="molecule type" value="Genomic_DNA"/>
</dbReference>
<gene>
    <name evidence="1" type="ORF">AVDCRST_MAG93-4061</name>
</gene>
<sequence length="37" mass="4229">CSAWVVFACLSSSWVYYSLPPVPSCSSWPHFFQFRVG</sequence>
<proteinExistence type="predicted"/>
<evidence type="ECO:0000313" key="1">
    <source>
        <dbReference type="EMBL" id="CAA9293271.1"/>
    </source>
</evidence>
<organism evidence="1">
    <name type="scientific">uncultured Chloroflexia bacterium</name>
    <dbReference type="NCBI Taxonomy" id="1672391"/>
    <lineage>
        <taxon>Bacteria</taxon>
        <taxon>Bacillati</taxon>
        <taxon>Chloroflexota</taxon>
        <taxon>Chloroflexia</taxon>
        <taxon>environmental samples</taxon>
    </lineage>
</organism>
<feature type="non-terminal residue" evidence="1">
    <location>
        <position position="1"/>
    </location>
</feature>
<accession>A0A6J4K238</accession>